<dbReference type="Proteomes" id="UP000658690">
    <property type="component" value="Unassembled WGS sequence"/>
</dbReference>
<keyword evidence="1" id="KW-1003">Cell membrane</keyword>
<name>A0ABX1Z912_9BACL</name>
<proteinExistence type="predicted"/>
<dbReference type="PROSITE" id="PS51257">
    <property type="entry name" value="PROKAR_LIPOPROTEIN"/>
    <property type="match status" value="1"/>
</dbReference>
<dbReference type="EMBL" id="WHOC01000133">
    <property type="protein sequence ID" value="NOU88761.1"/>
    <property type="molecule type" value="Genomic_DNA"/>
</dbReference>
<dbReference type="PANTHER" id="PTHR43649">
    <property type="entry name" value="ARABINOSE-BINDING PROTEIN-RELATED"/>
    <property type="match status" value="1"/>
</dbReference>
<evidence type="ECO:0000256" key="5">
    <source>
        <dbReference type="ARBA" id="ARBA00023288"/>
    </source>
</evidence>
<feature type="signal peptide" evidence="7">
    <location>
        <begin position="1"/>
        <end position="18"/>
    </location>
</feature>
<feature type="region of interest" description="Disordered" evidence="6">
    <location>
        <begin position="25"/>
        <end position="61"/>
    </location>
</feature>
<protein>
    <submittedName>
        <fullName evidence="8">Extracellular solute-binding protein</fullName>
    </submittedName>
</protein>
<evidence type="ECO:0000256" key="7">
    <source>
        <dbReference type="SAM" id="SignalP"/>
    </source>
</evidence>
<evidence type="ECO:0000313" key="9">
    <source>
        <dbReference type="Proteomes" id="UP000658690"/>
    </source>
</evidence>
<dbReference type="Gene3D" id="3.40.190.10">
    <property type="entry name" value="Periplasmic binding protein-like II"/>
    <property type="match status" value="1"/>
</dbReference>
<feature type="compositionally biased region" description="Polar residues" evidence="6">
    <location>
        <begin position="25"/>
        <end position="53"/>
    </location>
</feature>
<keyword evidence="2 7" id="KW-0732">Signal</keyword>
<evidence type="ECO:0000256" key="1">
    <source>
        <dbReference type="ARBA" id="ARBA00022475"/>
    </source>
</evidence>
<feature type="chain" id="PRO_5045814573" evidence="7">
    <location>
        <begin position="19"/>
        <end position="473"/>
    </location>
</feature>
<dbReference type="PANTHER" id="PTHR43649:SF33">
    <property type="entry name" value="POLYGALACTURONAN_RHAMNOGALACTURONAN-BINDING PROTEIN YTCQ"/>
    <property type="match status" value="1"/>
</dbReference>
<organism evidence="8 9">
    <name type="scientific">Paenibacillus germinis</name>
    <dbReference type="NCBI Taxonomy" id="2654979"/>
    <lineage>
        <taxon>Bacteria</taxon>
        <taxon>Bacillati</taxon>
        <taxon>Bacillota</taxon>
        <taxon>Bacilli</taxon>
        <taxon>Bacillales</taxon>
        <taxon>Paenibacillaceae</taxon>
        <taxon>Paenibacillus</taxon>
    </lineage>
</organism>
<gene>
    <name evidence="8" type="ORF">GC102_23850</name>
</gene>
<keyword evidence="5" id="KW-0449">Lipoprotein</keyword>
<dbReference type="Pfam" id="PF01547">
    <property type="entry name" value="SBP_bac_1"/>
    <property type="match status" value="1"/>
</dbReference>
<dbReference type="SUPFAM" id="SSF53850">
    <property type="entry name" value="Periplasmic binding protein-like II"/>
    <property type="match status" value="1"/>
</dbReference>
<dbReference type="InterPro" id="IPR006059">
    <property type="entry name" value="SBP"/>
</dbReference>
<accession>A0ABX1Z912</accession>
<evidence type="ECO:0000256" key="2">
    <source>
        <dbReference type="ARBA" id="ARBA00022729"/>
    </source>
</evidence>
<evidence type="ECO:0000256" key="6">
    <source>
        <dbReference type="SAM" id="MobiDB-lite"/>
    </source>
</evidence>
<sequence>MKKCLNIIMSLVIMLSLAACNGSTTTVSSSKPVNTDVGNKDSAANSSSPSTAGNEGPIEDENKDSKKTIIISILSTTDFYKQAKQKYEATHPNTTIQFKEFISASNGNGVMSDAEVEKYIKQTTTEVLSGKGADLFAVTTVDLPIDTYVNKKTFVNLDEFIKKDKSFDTNQYHMNILENSKMNGGLYVLPTKFHLQTLFGDKVAIEKAGVKIEDKNWTWSQFADVGKSLAAKGVHSYSLGGLEPENMLNSLVSDNYAQLVDGAKHKANFDSTDFTDLLKRVKSLYDEKIISAKPLPPQDSNFNLSEIYSPTDYLARLAIYYKNGTVYQKPHTAEQKSGVAFGGLQNVAMNSNSTVKATAWDFMKFLLSEEMQGIPQQLGFSIKKSVNEKMIEDLVNEAKKGAVDTGKGGIVQISEKDLQILKTMITEASLPVTLRNKVQTIIGEEAKAYFTGQKTAEAVAKLIQNRVTTYMNE</sequence>
<evidence type="ECO:0000256" key="3">
    <source>
        <dbReference type="ARBA" id="ARBA00023136"/>
    </source>
</evidence>
<keyword evidence="4" id="KW-0564">Palmitate</keyword>
<comment type="caution">
    <text evidence="8">The sequence shown here is derived from an EMBL/GenBank/DDBJ whole genome shotgun (WGS) entry which is preliminary data.</text>
</comment>
<dbReference type="InterPro" id="IPR050490">
    <property type="entry name" value="Bact_solute-bd_prot1"/>
</dbReference>
<keyword evidence="9" id="KW-1185">Reference proteome</keyword>
<reference evidence="8 9" key="1">
    <citation type="submission" date="2019-10" db="EMBL/GenBank/DDBJ databases">
        <title>Description of Paenibacillus choica sp. nov.</title>
        <authorList>
            <person name="Carlier A."/>
            <person name="Qi S."/>
        </authorList>
    </citation>
    <scope>NUCLEOTIDE SEQUENCE [LARGE SCALE GENOMIC DNA]</scope>
    <source>
        <strain evidence="8 9">LMG 31460</strain>
    </source>
</reference>
<evidence type="ECO:0000256" key="4">
    <source>
        <dbReference type="ARBA" id="ARBA00023139"/>
    </source>
</evidence>
<keyword evidence="3" id="KW-0472">Membrane</keyword>
<evidence type="ECO:0000313" key="8">
    <source>
        <dbReference type="EMBL" id="NOU88761.1"/>
    </source>
</evidence>